<dbReference type="InterPro" id="IPR053018">
    <property type="entry name" value="Elsinochrome_Biosynth-Asso"/>
</dbReference>
<dbReference type="EMBL" id="FJOG01000015">
    <property type="protein sequence ID" value="CZR60225.1"/>
    <property type="molecule type" value="Genomic_DNA"/>
</dbReference>
<accession>A0A1L7X5E4</accession>
<protein>
    <submittedName>
        <fullName evidence="3">Uncharacterized protein</fullName>
    </submittedName>
</protein>
<evidence type="ECO:0000256" key="1">
    <source>
        <dbReference type="SAM" id="MobiDB-lite"/>
    </source>
</evidence>
<evidence type="ECO:0000313" key="4">
    <source>
        <dbReference type="Proteomes" id="UP000184330"/>
    </source>
</evidence>
<name>A0A1L7X5E4_9HELO</name>
<keyword evidence="4" id="KW-1185">Reference proteome</keyword>
<feature type="transmembrane region" description="Helical" evidence="2">
    <location>
        <begin position="28"/>
        <end position="49"/>
    </location>
</feature>
<dbReference type="PANTHER" id="PTHR37577">
    <property type="entry name" value="INTEGRAL MEMBRANE PROTEIN"/>
    <property type="match status" value="1"/>
</dbReference>
<gene>
    <name evidence="3" type="ORF">PAC_10121</name>
</gene>
<dbReference type="Proteomes" id="UP000184330">
    <property type="component" value="Unassembled WGS sequence"/>
</dbReference>
<feature type="region of interest" description="Disordered" evidence="1">
    <location>
        <begin position="180"/>
        <end position="202"/>
    </location>
</feature>
<keyword evidence="2" id="KW-0812">Transmembrane</keyword>
<dbReference type="PANTHER" id="PTHR37577:SF1">
    <property type="entry name" value="INTEGRAL MEMBRANE PROTEIN"/>
    <property type="match status" value="1"/>
</dbReference>
<sequence length="320" mass="35915">MLYPAFFPLDYSCTANITANADMGGHGVMAAFLATAWFTIIVAAVPAFFDFYQRTREPFGNSTRSAGITTSPALLVETTNVHPTTANGEPLRPDESPDTIQRPEIINKFERLLGPLCDLQAITGLSIVIAGFVTHDTISFYHEQLVVGYWNITLNSFWASRAEFMDLDDDTNQKRGKLEHYSAASESELPDNVNRNSVKKDENKDLRQLAMGRWPFALLSHAFLDSFQEDKKLAQELPPDHEKREGLVSQYDPPQKMQFAQSREVQGQHWYEPKYKYQYIHTFPSSSSPCAGEFPTLTACKVRLRVVLALAGLAISVGLR</sequence>
<evidence type="ECO:0000256" key="2">
    <source>
        <dbReference type="SAM" id="Phobius"/>
    </source>
</evidence>
<dbReference type="AlphaFoldDB" id="A0A1L7X5E4"/>
<proteinExistence type="predicted"/>
<keyword evidence="2" id="KW-1133">Transmembrane helix</keyword>
<dbReference type="OrthoDB" id="5427664at2759"/>
<organism evidence="3 4">
    <name type="scientific">Phialocephala subalpina</name>
    <dbReference type="NCBI Taxonomy" id="576137"/>
    <lineage>
        <taxon>Eukaryota</taxon>
        <taxon>Fungi</taxon>
        <taxon>Dikarya</taxon>
        <taxon>Ascomycota</taxon>
        <taxon>Pezizomycotina</taxon>
        <taxon>Leotiomycetes</taxon>
        <taxon>Helotiales</taxon>
        <taxon>Mollisiaceae</taxon>
        <taxon>Phialocephala</taxon>
        <taxon>Phialocephala fortinii species complex</taxon>
    </lineage>
</organism>
<evidence type="ECO:0000313" key="3">
    <source>
        <dbReference type="EMBL" id="CZR60225.1"/>
    </source>
</evidence>
<keyword evidence="2" id="KW-0472">Membrane</keyword>
<reference evidence="3 4" key="1">
    <citation type="submission" date="2016-03" db="EMBL/GenBank/DDBJ databases">
        <authorList>
            <person name="Ploux O."/>
        </authorList>
    </citation>
    <scope>NUCLEOTIDE SEQUENCE [LARGE SCALE GENOMIC DNA]</scope>
    <source>
        <strain evidence="3 4">UAMH 11012</strain>
    </source>
</reference>